<dbReference type="GO" id="GO:0005737">
    <property type="term" value="C:cytoplasm"/>
    <property type="evidence" value="ECO:0007669"/>
    <property type="project" value="TreeGrafter"/>
</dbReference>
<feature type="repeat" description="ANK" evidence="3">
    <location>
        <begin position="194"/>
        <end position="226"/>
    </location>
</feature>
<dbReference type="InterPro" id="IPR002110">
    <property type="entry name" value="Ankyrin_rpt"/>
</dbReference>
<evidence type="ECO:0000256" key="3">
    <source>
        <dbReference type="PROSITE-ProRule" id="PRU00023"/>
    </source>
</evidence>
<evidence type="ECO:0000313" key="5">
    <source>
        <dbReference type="EMBL" id="RDW57363.1"/>
    </source>
</evidence>
<comment type="caution">
    <text evidence="5">The sequence shown here is derived from an EMBL/GenBank/DDBJ whole genome shotgun (WGS) entry which is preliminary data.</text>
</comment>
<dbReference type="EMBL" id="PDLN01000023">
    <property type="protein sequence ID" value="RDW57363.1"/>
    <property type="molecule type" value="Genomic_DNA"/>
</dbReference>
<dbReference type="AlphaFoldDB" id="A0A3D8Q6B2"/>
<dbReference type="SUPFAM" id="SSF48403">
    <property type="entry name" value="Ankyrin repeat"/>
    <property type="match status" value="2"/>
</dbReference>
<feature type="repeat" description="ANK" evidence="3">
    <location>
        <begin position="161"/>
        <end position="193"/>
    </location>
</feature>
<organism evidence="5 6">
    <name type="scientific">Coleophoma crateriformis</name>
    <dbReference type="NCBI Taxonomy" id="565419"/>
    <lineage>
        <taxon>Eukaryota</taxon>
        <taxon>Fungi</taxon>
        <taxon>Dikarya</taxon>
        <taxon>Ascomycota</taxon>
        <taxon>Pezizomycotina</taxon>
        <taxon>Leotiomycetes</taxon>
        <taxon>Helotiales</taxon>
        <taxon>Dermateaceae</taxon>
        <taxon>Coleophoma</taxon>
    </lineage>
</organism>
<evidence type="ECO:0000313" key="6">
    <source>
        <dbReference type="Proteomes" id="UP000256328"/>
    </source>
</evidence>
<sequence length="899" mass="100530">MDICMLLLQEGADISIHARRSCVGLLITAIHEKKDNIVKLLLDKGADSAVDIWKSTPLLLAKGRDYEDIVWLLLDEGADANAHSTADMWRTTPLLSAIERNQDNIVKLLLDKGADVNAQSTVDMWKTAPLLSAIGRNQEDIVRLLLDKGADANAHSTADMWKTTPLLSAIERNQDNIVKLLLDKGADVNTRGSGGTTPLLSAIERNHDDIVKLLLDKGADANAQSIADMWKAIPLLLAIVRKKDNTVKLLLDKGADTNTQSTAEMWKTTPLLSAIERNQDNIVKLLLDKGADVNSQGRGDTTPLLLAINQKNTDIVKLLLDKGADFNTQVRGTTTALLLAINRNQDNIARLLLNKGLNLYSLDRQDNIALLSALDQTQDNYFELLLGKRANNNIRHWRGSILLLSAIKRHQNYFVKLLHDEGVHVNAQGTDDTWKTTPLLLAMERNQGNIVKLLLDKGANIDNLHWRDKILFLVFIKGKLWKAWRWIGSINSKVHDQYRYNTRSKGNRVSSKSFKVNLLLNFLLYPAYVVTSLDTRVQTSKLTLRSWYTAIVIYTRLRGIVRKAVVGEVNLIHAIDKDRYNRNHRASCIRFRNGNNGVITIEIGISTCARSVATYREGRETESRTESHLLRGYLVRTLHDLDGEMGGKWHNLARYERVTLLIARGTEGGSFEESRQVEGGEDVQNDDLVRGVRVDGVVEGEVGVRVVEGQVQRRRCIELLVKVVLVIDEVLLREQSAERRIANGVGFIRAHLQHRNGVRWREIERSGDLQIMMHLRVQASQGRIKRIRGKYGRDRAANATSTGYVGRLDQDLNADLVHILGNAQEIRGKLLGRSDHAILTLSPEDKERAAGGEVVQQLAIQLTVGNAQLEVLAPAKRGEDFRSQTIPPAAQEDQFPRSG</sequence>
<keyword evidence="6" id="KW-1185">Reference proteome</keyword>
<dbReference type="InterPro" id="IPR036770">
    <property type="entry name" value="Ankyrin_rpt-contain_sf"/>
</dbReference>
<dbReference type="PANTHER" id="PTHR24198:SF165">
    <property type="entry name" value="ANKYRIN REPEAT-CONTAINING PROTEIN-RELATED"/>
    <property type="match status" value="1"/>
</dbReference>
<evidence type="ECO:0000256" key="4">
    <source>
        <dbReference type="SAM" id="MobiDB-lite"/>
    </source>
</evidence>
<dbReference type="OrthoDB" id="20872at2759"/>
<evidence type="ECO:0000256" key="1">
    <source>
        <dbReference type="ARBA" id="ARBA00022737"/>
    </source>
</evidence>
<feature type="repeat" description="ANK" evidence="3">
    <location>
        <begin position="332"/>
        <end position="364"/>
    </location>
</feature>
<dbReference type="SMART" id="SM00248">
    <property type="entry name" value="ANK"/>
    <property type="match status" value="13"/>
</dbReference>
<feature type="repeat" description="ANK" evidence="3">
    <location>
        <begin position="53"/>
        <end position="85"/>
    </location>
</feature>
<dbReference type="PRINTS" id="PR01415">
    <property type="entry name" value="ANKYRIN"/>
</dbReference>
<reference evidence="5 6" key="1">
    <citation type="journal article" date="2018" name="IMA Fungus">
        <title>IMA Genome-F 9: Draft genome sequence of Annulohypoxylon stygium, Aspergillus mulundensis, Berkeleyomyces basicola (syn. Thielaviopsis basicola), Ceratocystis smalleyi, two Cercospora beticola strains, Coleophoma cylindrospora, Fusarium fracticaudum, Phialophora cf. hyalina, and Morchella septimelata.</title>
        <authorList>
            <person name="Wingfield B.D."/>
            <person name="Bills G.F."/>
            <person name="Dong Y."/>
            <person name="Huang W."/>
            <person name="Nel W.J."/>
            <person name="Swalarsk-Parry B.S."/>
            <person name="Vaghefi N."/>
            <person name="Wilken P.M."/>
            <person name="An Z."/>
            <person name="de Beer Z.W."/>
            <person name="De Vos L."/>
            <person name="Chen L."/>
            <person name="Duong T.A."/>
            <person name="Gao Y."/>
            <person name="Hammerbacher A."/>
            <person name="Kikkert J.R."/>
            <person name="Li Y."/>
            <person name="Li H."/>
            <person name="Li K."/>
            <person name="Li Q."/>
            <person name="Liu X."/>
            <person name="Ma X."/>
            <person name="Naidoo K."/>
            <person name="Pethybridge S.J."/>
            <person name="Sun J."/>
            <person name="Steenkamp E.T."/>
            <person name="van der Nest M.A."/>
            <person name="van Wyk S."/>
            <person name="Wingfield M.J."/>
            <person name="Xiong C."/>
            <person name="Yue Q."/>
            <person name="Zhang X."/>
        </authorList>
    </citation>
    <scope>NUCLEOTIDE SEQUENCE [LARGE SCALE GENOMIC DNA]</scope>
    <source>
        <strain evidence="5 6">BP5796</strain>
    </source>
</reference>
<feature type="region of interest" description="Disordered" evidence="4">
    <location>
        <begin position="876"/>
        <end position="899"/>
    </location>
</feature>
<evidence type="ECO:0000256" key="2">
    <source>
        <dbReference type="ARBA" id="ARBA00023043"/>
    </source>
</evidence>
<keyword evidence="1" id="KW-0677">Repeat</keyword>
<feature type="repeat" description="ANK" evidence="3">
    <location>
        <begin position="299"/>
        <end position="331"/>
    </location>
</feature>
<name>A0A3D8Q6B2_9HELO</name>
<accession>A0A3D8Q6B2</accession>
<dbReference type="PROSITE" id="PS50088">
    <property type="entry name" value="ANK_REPEAT"/>
    <property type="match status" value="10"/>
</dbReference>
<dbReference type="Gene3D" id="1.25.40.20">
    <property type="entry name" value="Ankyrin repeat-containing domain"/>
    <property type="match status" value="6"/>
</dbReference>
<dbReference type="Proteomes" id="UP000256328">
    <property type="component" value="Unassembled WGS sequence"/>
</dbReference>
<gene>
    <name evidence="5" type="ORF">BP5796_12813</name>
</gene>
<proteinExistence type="predicted"/>
<keyword evidence="2 3" id="KW-0040">ANK repeat</keyword>
<protein>
    <submittedName>
        <fullName evidence="5">Uncharacterized protein</fullName>
    </submittedName>
</protein>
<feature type="repeat" description="ANK" evidence="3">
    <location>
        <begin position="89"/>
        <end position="121"/>
    </location>
</feature>
<feature type="repeat" description="ANK" evidence="3">
    <location>
        <begin position="266"/>
        <end position="298"/>
    </location>
</feature>
<feature type="repeat" description="ANK" evidence="3">
    <location>
        <begin position="434"/>
        <end position="466"/>
    </location>
</feature>
<dbReference type="PROSITE" id="PS50297">
    <property type="entry name" value="ANK_REP_REGION"/>
    <property type="match status" value="7"/>
</dbReference>
<feature type="repeat" description="ANK" evidence="3">
    <location>
        <begin position="234"/>
        <end position="262"/>
    </location>
</feature>
<feature type="repeat" description="ANK" evidence="3">
    <location>
        <begin position="125"/>
        <end position="157"/>
    </location>
</feature>
<dbReference type="PANTHER" id="PTHR24198">
    <property type="entry name" value="ANKYRIN REPEAT AND PROTEIN KINASE DOMAIN-CONTAINING PROTEIN"/>
    <property type="match status" value="1"/>
</dbReference>
<dbReference type="Pfam" id="PF12796">
    <property type="entry name" value="Ank_2"/>
    <property type="match status" value="4"/>
</dbReference>